<dbReference type="InterPro" id="IPR000150">
    <property type="entry name" value="Cof"/>
</dbReference>
<feature type="chain" id="PRO_5016306906" evidence="1">
    <location>
        <begin position="22"/>
        <end position="309"/>
    </location>
</feature>
<dbReference type="AlphaFoldDB" id="A0A2Z5ZFV9"/>
<dbReference type="SFLD" id="SFLDS00003">
    <property type="entry name" value="Haloacid_Dehalogenase"/>
    <property type="match status" value="1"/>
</dbReference>
<accession>A0A2Z5ZFV9</accession>
<dbReference type="NCBIfam" id="TIGR01484">
    <property type="entry name" value="HAD-SF-IIB"/>
    <property type="match status" value="1"/>
</dbReference>
<evidence type="ECO:0000256" key="1">
    <source>
        <dbReference type="SAM" id="SignalP"/>
    </source>
</evidence>
<dbReference type="SFLD" id="SFLDG01140">
    <property type="entry name" value="C2.B:_Phosphomannomutase_and_P"/>
    <property type="match status" value="1"/>
</dbReference>
<dbReference type="PROSITE" id="PS01228">
    <property type="entry name" value="COF_1"/>
    <property type="match status" value="1"/>
</dbReference>
<dbReference type="SUPFAM" id="SSF56784">
    <property type="entry name" value="HAD-like"/>
    <property type="match status" value="1"/>
</dbReference>
<organism evidence="2 3">
    <name type="scientific">Acetobacter orientalis</name>
    <dbReference type="NCBI Taxonomy" id="146474"/>
    <lineage>
        <taxon>Bacteria</taxon>
        <taxon>Pseudomonadati</taxon>
        <taxon>Pseudomonadota</taxon>
        <taxon>Alphaproteobacteria</taxon>
        <taxon>Acetobacterales</taxon>
        <taxon>Acetobacteraceae</taxon>
        <taxon>Acetobacter</taxon>
    </lineage>
</organism>
<sequence length="309" mass="33112">MSALLLGVTVLFLHFSEGARACMTLQTRPGHSNRPDPAAHIKLVVSDMDGTLLTPQKQVTHHTLNAITALRHAGVPVCLVSSRPASGIEMYLEALKLDTPYGALNGGSIFNPDRSLRSQLTLPTDIVQEALGLLQGHNIDAWLFRGHEWVITNAASPYVEPESRAIKQTPNIVPSFKTMLAGVGKITASSSNYDAITQQEAEIGALLKGRACVAQSAPFYLDITPLNANKGYALHQLADFYGIAPHEVACLGDMNNDLPMFKAAGMAIAMGQATQTVKDQAHFVTAANTAEGWSKAVTEYILPRAAKAD</sequence>
<dbReference type="Pfam" id="PF08282">
    <property type="entry name" value="Hydrolase_3"/>
    <property type="match status" value="1"/>
</dbReference>
<dbReference type="EMBL" id="AP018515">
    <property type="protein sequence ID" value="BBC79642.1"/>
    <property type="molecule type" value="Genomic_DNA"/>
</dbReference>
<evidence type="ECO:0000313" key="3">
    <source>
        <dbReference type="Proteomes" id="UP000270034"/>
    </source>
</evidence>
<dbReference type="PANTHER" id="PTHR10000">
    <property type="entry name" value="PHOSPHOSERINE PHOSPHATASE"/>
    <property type="match status" value="1"/>
</dbReference>
<proteinExistence type="predicted"/>
<dbReference type="Proteomes" id="UP000270034">
    <property type="component" value="Chromosome"/>
</dbReference>
<protein>
    <submittedName>
        <fullName evidence="2">Hydrolase</fullName>
    </submittedName>
</protein>
<gene>
    <name evidence="2" type="ORF">AcetOrient_orf01939</name>
</gene>
<keyword evidence="1" id="KW-0732">Signal</keyword>
<dbReference type="Gene3D" id="3.30.1240.10">
    <property type="match status" value="1"/>
</dbReference>
<name>A0A2Z5ZFV9_9PROT</name>
<dbReference type="InterPro" id="IPR006379">
    <property type="entry name" value="HAD-SF_hydro_IIB"/>
</dbReference>
<dbReference type="PANTHER" id="PTHR10000:SF8">
    <property type="entry name" value="HAD SUPERFAMILY HYDROLASE-LIKE, TYPE 3"/>
    <property type="match status" value="1"/>
</dbReference>
<dbReference type="NCBIfam" id="TIGR00099">
    <property type="entry name" value="Cof-subfamily"/>
    <property type="match status" value="1"/>
</dbReference>
<dbReference type="KEGG" id="aot:AcetOri_orf01939"/>
<evidence type="ECO:0000313" key="2">
    <source>
        <dbReference type="EMBL" id="BBC79642.1"/>
    </source>
</evidence>
<feature type="signal peptide" evidence="1">
    <location>
        <begin position="1"/>
        <end position="21"/>
    </location>
</feature>
<reference evidence="2 3" key="1">
    <citation type="submission" date="2018-02" db="EMBL/GenBank/DDBJ databases">
        <title>Acetobacter orientalis genome.</title>
        <authorList>
            <person name="Nakashima N."/>
            <person name="Tamura T."/>
        </authorList>
    </citation>
    <scope>NUCLEOTIDE SEQUENCE [LARGE SCALE GENOMIC DNA]</scope>
    <source>
        <strain evidence="2 3">FAN1</strain>
    </source>
</reference>
<dbReference type="GO" id="GO:0005829">
    <property type="term" value="C:cytosol"/>
    <property type="evidence" value="ECO:0007669"/>
    <property type="project" value="TreeGrafter"/>
</dbReference>
<dbReference type="GO" id="GO:0000287">
    <property type="term" value="F:magnesium ion binding"/>
    <property type="evidence" value="ECO:0007669"/>
    <property type="project" value="TreeGrafter"/>
</dbReference>
<dbReference type="InterPro" id="IPR036412">
    <property type="entry name" value="HAD-like_sf"/>
</dbReference>
<keyword evidence="2" id="KW-0378">Hydrolase</keyword>
<dbReference type="GO" id="GO:0016791">
    <property type="term" value="F:phosphatase activity"/>
    <property type="evidence" value="ECO:0007669"/>
    <property type="project" value="TreeGrafter"/>
</dbReference>
<dbReference type="CDD" id="cd07516">
    <property type="entry name" value="HAD_Pase"/>
    <property type="match status" value="1"/>
</dbReference>
<dbReference type="InterPro" id="IPR023214">
    <property type="entry name" value="HAD_sf"/>
</dbReference>
<dbReference type="Gene3D" id="3.40.50.1000">
    <property type="entry name" value="HAD superfamily/HAD-like"/>
    <property type="match status" value="1"/>
</dbReference>